<reference evidence="1 2" key="1">
    <citation type="journal article" date="2022" name="Nat. Ecol. Evol.">
        <title>A masculinizing supergene underlies an exaggerated male reproductive morph in a spider.</title>
        <authorList>
            <person name="Hendrickx F."/>
            <person name="De Corte Z."/>
            <person name="Sonet G."/>
            <person name="Van Belleghem S.M."/>
            <person name="Kostlbacher S."/>
            <person name="Vangestel C."/>
        </authorList>
    </citation>
    <scope>NUCLEOTIDE SEQUENCE [LARGE SCALE GENOMIC DNA]</scope>
    <source>
        <strain evidence="1">W744_W776</strain>
    </source>
</reference>
<dbReference type="AlphaFoldDB" id="A0AAV6UAX4"/>
<evidence type="ECO:0000313" key="2">
    <source>
        <dbReference type="Proteomes" id="UP000827092"/>
    </source>
</evidence>
<dbReference type="GO" id="GO:0007165">
    <property type="term" value="P:signal transduction"/>
    <property type="evidence" value="ECO:0007669"/>
    <property type="project" value="TreeGrafter"/>
</dbReference>
<gene>
    <name evidence="1" type="ORF">JTE90_023745</name>
</gene>
<keyword evidence="2" id="KW-1185">Reference proteome</keyword>
<dbReference type="InterPro" id="IPR052612">
    <property type="entry name" value="ANP_Clearance_Receptor"/>
</dbReference>
<organism evidence="1 2">
    <name type="scientific">Oedothorax gibbosus</name>
    <dbReference type="NCBI Taxonomy" id="931172"/>
    <lineage>
        <taxon>Eukaryota</taxon>
        <taxon>Metazoa</taxon>
        <taxon>Ecdysozoa</taxon>
        <taxon>Arthropoda</taxon>
        <taxon>Chelicerata</taxon>
        <taxon>Arachnida</taxon>
        <taxon>Araneae</taxon>
        <taxon>Araneomorphae</taxon>
        <taxon>Entelegynae</taxon>
        <taxon>Araneoidea</taxon>
        <taxon>Linyphiidae</taxon>
        <taxon>Erigoninae</taxon>
        <taxon>Oedothorax</taxon>
    </lineage>
</organism>
<protein>
    <submittedName>
        <fullName evidence="1">Uncharacterized protein</fullName>
    </submittedName>
</protein>
<name>A0AAV6UAX4_9ARAC</name>
<dbReference type="InterPro" id="IPR028082">
    <property type="entry name" value="Peripla_BP_I"/>
</dbReference>
<dbReference type="PANTHER" id="PTHR44755:SF11">
    <property type="entry name" value="ATRIAL NATRIURETIC PEPTIDE RECEPTOR 3 ISOFORM X1"/>
    <property type="match status" value="1"/>
</dbReference>
<proteinExistence type="predicted"/>
<evidence type="ECO:0000313" key="1">
    <source>
        <dbReference type="EMBL" id="KAG8180776.1"/>
    </source>
</evidence>
<dbReference type="GO" id="GO:0038023">
    <property type="term" value="F:signaling receptor activity"/>
    <property type="evidence" value="ECO:0007669"/>
    <property type="project" value="TreeGrafter"/>
</dbReference>
<dbReference type="SUPFAM" id="SSF53822">
    <property type="entry name" value="Periplasmic binding protein-like I"/>
    <property type="match status" value="1"/>
</dbReference>
<accession>A0AAV6UAX4</accession>
<dbReference type="PANTHER" id="PTHR44755">
    <property type="entry name" value="NATRIURETIC PEPTIDE RECEPTOR 3-RELATED"/>
    <property type="match status" value="1"/>
</dbReference>
<dbReference type="Proteomes" id="UP000827092">
    <property type="component" value="Unassembled WGS sequence"/>
</dbReference>
<dbReference type="Gene3D" id="3.40.50.2300">
    <property type="match status" value="1"/>
</dbReference>
<comment type="caution">
    <text evidence="1">The sequence shown here is derived from an EMBL/GenBank/DDBJ whole genome shotgun (WGS) entry which is preliminary data.</text>
</comment>
<sequence length="125" mass="14346">MSKLAITAGGLASDFGVDRTTKESEYYLLVRAGWTFDGMAKAMLGVFTKYEWTKIVSIYEEDARQEVTGDHYCYLSAKALFKELDNKSFHCKTEQYNLNKGIDKIFEKNKEAGESRSKYFTVKHL</sequence>
<dbReference type="GO" id="GO:0017046">
    <property type="term" value="F:peptide hormone binding"/>
    <property type="evidence" value="ECO:0007669"/>
    <property type="project" value="TreeGrafter"/>
</dbReference>
<dbReference type="EMBL" id="JAFNEN010000550">
    <property type="protein sequence ID" value="KAG8180776.1"/>
    <property type="molecule type" value="Genomic_DNA"/>
</dbReference>